<proteinExistence type="predicted"/>
<comment type="caution">
    <text evidence="2">The sequence shown here is derived from an EMBL/GenBank/DDBJ whole genome shotgun (WGS) entry which is preliminary data.</text>
</comment>
<accession>A0A8K0C6E3</accession>
<dbReference type="Proteomes" id="UP000801492">
    <property type="component" value="Unassembled WGS sequence"/>
</dbReference>
<organism evidence="2 3">
    <name type="scientific">Ignelater luminosus</name>
    <name type="common">Cucubano</name>
    <name type="synonym">Pyrophorus luminosus</name>
    <dbReference type="NCBI Taxonomy" id="2038154"/>
    <lineage>
        <taxon>Eukaryota</taxon>
        <taxon>Metazoa</taxon>
        <taxon>Ecdysozoa</taxon>
        <taxon>Arthropoda</taxon>
        <taxon>Hexapoda</taxon>
        <taxon>Insecta</taxon>
        <taxon>Pterygota</taxon>
        <taxon>Neoptera</taxon>
        <taxon>Endopterygota</taxon>
        <taxon>Coleoptera</taxon>
        <taxon>Polyphaga</taxon>
        <taxon>Elateriformia</taxon>
        <taxon>Elateroidea</taxon>
        <taxon>Elateridae</taxon>
        <taxon>Agrypninae</taxon>
        <taxon>Pyrophorini</taxon>
        <taxon>Ignelater</taxon>
    </lineage>
</organism>
<keyword evidence="3" id="KW-1185">Reference proteome</keyword>
<sequence length="234" mass="26053">MVKEDMEVATTRKDDNNADSSAKGELESQKLSADNIKSKNHVKGMLSKHTSAKLSNTKTKVQVSSSSVLIKKTVKSTASAVTYLSITSAQLISTFQIRTEEPIVSARQVTNRTFATRTLAPTNENCYTEQELIVRNECYTKNHELPTIASKMKQVTKCYLQSFNFKSEPISAMFPTLAHTISLADGKLQRRPLSTLVSTLSSKIGYGRSQCPLIRNLLNYNQLEEMAKEIPEEP</sequence>
<feature type="compositionally biased region" description="Basic and acidic residues" evidence="1">
    <location>
        <begin position="1"/>
        <end position="28"/>
    </location>
</feature>
<evidence type="ECO:0000256" key="1">
    <source>
        <dbReference type="SAM" id="MobiDB-lite"/>
    </source>
</evidence>
<feature type="region of interest" description="Disordered" evidence="1">
    <location>
        <begin position="1"/>
        <end position="41"/>
    </location>
</feature>
<reference evidence="2" key="1">
    <citation type="submission" date="2019-08" db="EMBL/GenBank/DDBJ databases">
        <title>The genome of the North American firefly Photinus pyralis.</title>
        <authorList>
            <consortium name="Photinus pyralis genome working group"/>
            <person name="Fallon T.R."/>
            <person name="Sander Lower S.E."/>
            <person name="Weng J.-K."/>
        </authorList>
    </citation>
    <scope>NUCLEOTIDE SEQUENCE</scope>
    <source>
        <strain evidence="2">TRF0915ILg1</strain>
        <tissue evidence="2">Whole body</tissue>
    </source>
</reference>
<protein>
    <submittedName>
        <fullName evidence="2">Uncharacterized protein</fullName>
    </submittedName>
</protein>
<feature type="non-terminal residue" evidence="2">
    <location>
        <position position="1"/>
    </location>
</feature>
<dbReference type="EMBL" id="VTPC01091309">
    <property type="protein sequence ID" value="KAF2878662.1"/>
    <property type="molecule type" value="Genomic_DNA"/>
</dbReference>
<dbReference type="AlphaFoldDB" id="A0A8K0C6E3"/>
<name>A0A8K0C6E3_IGNLU</name>
<evidence type="ECO:0000313" key="3">
    <source>
        <dbReference type="Proteomes" id="UP000801492"/>
    </source>
</evidence>
<dbReference type="OrthoDB" id="76453at2759"/>
<evidence type="ECO:0000313" key="2">
    <source>
        <dbReference type="EMBL" id="KAF2878662.1"/>
    </source>
</evidence>
<gene>
    <name evidence="2" type="ORF">ILUMI_27499</name>
</gene>